<dbReference type="NCBIfam" id="NF009789">
    <property type="entry name" value="PRK13281.1"/>
    <property type="match status" value="1"/>
</dbReference>
<dbReference type="InterPro" id="IPR037031">
    <property type="entry name" value="AstB_sf"/>
</dbReference>
<feature type="binding site" evidence="3">
    <location>
        <position position="202"/>
    </location>
    <ligand>
        <name>substrate</name>
    </ligand>
</feature>
<accession>A0A255YP89</accession>
<dbReference type="GO" id="GO:0019545">
    <property type="term" value="P:L-arginine catabolic process to succinate"/>
    <property type="evidence" value="ECO:0007669"/>
    <property type="project" value="UniProtKB-UniRule"/>
</dbReference>
<dbReference type="RefSeq" id="WP_094473187.1">
    <property type="nucleotide sequence ID" value="NZ_NOXT01000096.1"/>
</dbReference>
<comment type="caution">
    <text evidence="4">The sequence shown here is derived from an EMBL/GenBank/DDBJ whole genome shotgun (WGS) entry which is preliminary data.</text>
</comment>
<feature type="binding site" evidence="3">
    <location>
        <position position="347"/>
    </location>
    <ligand>
        <name>substrate</name>
    </ligand>
</feature>
<keyword evidence="1 3" id="KW-0056">Arginine metabolism</keyword>
<feature type="binding site" evidence="3">
    <location>
        <begin position="136"/>
        <end position="137"/>
    </location>
    <ligand>
        <name>substrate</name>
    </ligand>
</feature>
<dbReference type="HAMAP" id="MF_01172">
    <property type="entry name" value="AstB"/>
    <property type="match status" value="1"/>
</dbReference>
<comment type="pathway">
    <text evidence="3">Amino-acid degradation; L-arginine degradation via AST pathway; L-glutamate and succinate from L-arginine: step 2/5.</text>
</comment>
<dbReference type="EC" id="3.5.3.23" evidence="3"/>
<feature type="binding site" evidence="3">
    <location>
        <position position="238"/>
    </location>
    <ligand>
        <name>substrate</name>
    </ligand>
</feature>
<comment type="function">
    <text evidence="3">Catalyzes the hydrolysis of N(2)-succinylarginine into N(2)-succinylornithine, ammonia and CO(2).</text>
</comment>
<dbReference type="PANTHER" id="PTHR30420:SF2">
    <property type="entry name" value="N-SUCCINYLARGININE DIHYDROLASE"/>
    <property type="match status" value="1"/>
</dbReference>
<comment type="catalytic activity">
    <reaction evidence="3">
        <text>N(2)-succinyl-L-arginine + 2 H2O + 2 H(+) = N(2)-succinyl-L-ornithine + 2 NH4(+) + CO2</text>
        <dbReference type="Rhea" id="RHEA:19533"/>
        <dbReference type="ChEBI" id="CHEBI:15377"/>
        <dbReference type="ChEBI" id="CHEBI:15378"/>
        <dbReference type="ChEBI" id="CHEBI:16526"/>
        <dbReference type="ChEBI" id="CHEBI:28938"/>
        <dbReference type="ChEBI" id="CHEBI:58241"/>
        <dbReference type="ChEBI" id="CHEBI:58514"/>
        <dbReference type="EC" id="3.5.3.23"/>
    </reaction>
</comment>
<dbReference type="Gene3D" id="3.75.10.20">
    <property type="entry name" value="Succinylarginine dihydrolase"/>
    <property type="match status" value="1"/>
</dbReference>
<dbReference type="GO" id="GO:0019544">
    <property type="term" value="P:L-arginine catabolic process to L-glutamate"/>
    <property type="evidence" value="ECO:0007669"/>
    <property type="project" value="UniProtKB-UniRule"/>
</dbReference>
<comment type="similarity">
    <text evidence="3">Belongs to the succinylarginine dihydrolase family.</text>
</comment>
<feature type="binding site" evidence="3">
    <location>
        <begin position="18"/>
        <end position="27"/>
    </location>
    <ligand>
        <name>substrate</name>
    </ligand>
</feature>
<dbReference type="EMBL" id="NOXT01000096">
    <property type="protein sequence ID" value="OYQ31019.1"/>
    <property type="molecule type" value="Genomic_DNA"/>
</dbReference>
<evidence type="ECO:0000313" key="4">
    <source>
        <dbReference type="EMBL" id="OYQ31019.1"/>
    </source>
</evidence>
<dbReference type="UniPathway" id="UPA00185">
    <property type="reaction ID" value="UER00280"/>
</dbReference>
<protein>
    <recommendedName>
        <fullName evidence="3">N-succinylarginine dihydrolase</fullName>
        <ecNumber evidence="3">3.5.3.23</ecNumber>
    </recommendedName>
</protein>
<feature type="active site" evidence="3">
    <location>
        <position position="170"/>
    </location>
</feature>
<dbReference type="PANTHER" id="PTHR30420">
    <property type="entry name" value="N-SUCCINYLARGININE DIHYDROLASE"/>
    <property type="match status" value="1"/>
</dbReference>
<feature type="binding site" evidence="3">
    <location>
        <position position="109"/>
    </location>
    <ligand>
        <name>substrate</name>
    </ligand>
</feature>
<dbReference type="GO" id="GO:0009015">
    <property type="term" value="F:N-succinylarginine dihydrolase activity"/>
    <property type="evidence" value="ECO:0007669"/>
    <property type="project" value="UniProtKB-UniRule"/>
</dbReference>
<organism evidence="4 5">
    <name type="scientific">Sandarakinorhabdus cyanobacteriorum</name>
    <dbReference type="NCBI Taxonomy" id="1981098"/>
    <lineage>
        <taxon>Bacteria</taxon>
        <taxon>Pseudomonadati</taxon>
        <taxon>Pseudomonadota</taxon>
        <taxon>Alphaproteobacteria</taxon>
        <taxon>Sphingomonadales</taxon>
        <taxon>Sphingosinicellaceae</taxon>
        <taxon>Sandarakinorhabdus</taxon>
    </lineage>
</organism>
<gene>
    <name evidence="3" type="primary">astB</name>
    <name evidence="4" type="ORF">CHU93_05870</name>
</gene>
<dbReference type="Pfam" id="PF04996">
    <property type="entry name" value="AstB"/>
    <property type="match status" value="1"/>
</dbReference>
<dbReference type="OrthoDB" id="248552at2"/>
<reference evidence="4 5" key="1">
    <citation type="submission" date="2017-07" db="EMBL/GenBank/DDBJ databases">
        <title>Sandarakinorhabdus cyanobacteriorum sp. nov., a novel bacterium isolated from cyanobacterial aggregates in a eutrophic lake.</title>
        <authorList>
            <person name="Cai H."/>
        </authorList>
    </citation>
    <scope>NUCLEOTIDE SEQUENCE [LARGE SCALE GENOMIC DNA]</scope>
    <source>
        <strain evidence="4 5">TH057</strain>
    </source>
</reference>
<dbReference type="Proteomes" id="UP000216991">
    <property type="component" value="Unassembled WGS sequence"/>
</dbReference>
<evidence type="ECO:0000313" key="5">
    <source>
        <dbReference type="Proteomes" id="UP000216991"/>
    </source>
</evidence>
<comment type="subunit">
    <text evidence="3">Homodimer.</text>
</comment>
<dbReference type="InterPro" id="IPR007079">
    <property type="entry name" value="SuccinylArg_d-Hdrlase_AstB"/>
</dbReference>
<feature type="active site" evidence="3">
    <location>
        <position position="236"/>
    </location>
</feature>
<evidence type="ECO:0000256" key="2">
    <source>
        <dbReference type="ARBA" id="ARBA00022801"/>
    </source>
</evidence>
<dbReference type="AlphaFoldDB" id="A0A255YP89"/>
<feature type="active site" description="Nucleophile" evidence="3">
    <location>
        <position position="353"/>
    </location>
</feature>
<evidence type="ECO:0000256" key="3">
    <source>
        <dbReference type="HAMAP-Rule" id="MF_01172"/>
    </source>
</evidence>
<sequence>MIREINFDGLIGPSHNYAALSLGNLASARHGGATSRPRAAALQGIAKMRFVMGLGLTQGFLLPLDRPNVGFLRQMGFAGSDEQVIARAAAEDPRLFATAASASSMWTANAATVSPAPDTADGRCHISAANLSRMAHRSIEHPETHAQLAIAFADPAFAVHAALPAAFGDEGAANFMRLCAAHDAPGLEIFVYGEEGGRFPARQNRRASEAIARRHGVSNALFVAQSQTAIDAGAFHNDVVAVANGNVLFAHEQAFADAAALKADLARLMPEALYVEVPASAVSLEDAIRSYLFNSQLLTLPDGSMALVLPKEAEETVSVKAWLDTLVAGNGPIRAAHFVDVRESMQNGGGPACLRLRVVADPARVDARFLLDDAKADRLERLVERWWPEAIGPGDMTNPDLWRDVKAARAALLAEVGLSL</sequence>
<dbReference type="SUPFAM" id="SSF55909">
    <property type="entry name" value="Pentein"/>
    <property type="match status" value="1"/>
</dbReference>
<evidence type="ECO:0000256" key="1">
    <source>
        <dbReference type="ARBA" id="ARBA00022503"/>
    </source>
</evidence>
<keyword evidence="5" id="KW-1185">Reference proteome</keyword>
<name>A0A255YP89_9SPHN</name>
<proteinExistence type="inferred from homology"/>
<keyword evidence="2 3" id="KW-0378">Hydrolase</keyword>